<keyword evidence="1" id="KW-0430">Lectin</keyword>
<dbReference type="InterPro" id="IPR033734">
    <property type="entry name" value="Jacalin-like_lectin_dom_plant"/>
</dbReference>
<evidence type="ECO:0000313" key="4">
    <source>
        <dbReference type="EMBL" id="KAK1613256.1"/>
    </source>
</evidence>
<feature type="domain" description="Jacalin-type lectin" evidence="3">
    <location>
        <begin position="312"/>
        <end position="460"/>
    </location>
</feature>
<evidence type="ECO:0000313" key="5">
    <source>
        <dbReference type="Proteomes" id="UP001231189"/>
    </source>
</evidence>
<protein>
    <recommendedName>
        <fullName evidence="3">Jacalin-type lectin domain-containing protein</fullName>
    </recommendedName>
</protein>
<dbReference type="GO" id="GO:0030246">
    <property type="term" value="F:carbohydrate binding"/>
    <property type="evidence" value="ECO:0007669"/>
    <property type="project" value="UniProtKB-KW"/>
</dbReference>
<dbReference type="PANTHER" id="PTHR46506">
    <property type="entry name" value="OS05G0143600 PROTEIN"/>
    <property type="match status" value="1"/>
</dbReference>
<dbReference type="PROSITE" id="PS51752">
    <property type="entry name" value="JACALIN_LECTIN"/>
    <property type="match status" value="1"/>
</dbReference>
<keyword evidence="5" id="KW-1185">Reference proteome</keyword>
<sequence length="462" mass="52169">MTDEQNNAIVDAELKEHFAPKPPPPKLFIAPHTVRHFAETRAKKAELASDYDRSLGQSSRAKKAEYGSRPLTGRTIPQLGQQENQSLAPLVVHSYDDPETRELIERSARQLGATIEYDDYFPMAEPVYKYKYGMPLVSNDKLPLLQTQMRKLHDWYMQASHNSEAYLVVGIKDEHYFRGNEEINIEFEELFQLFNQDALDKSLMSCYCLMKMLECRRGGLYDIGFIDPNTVHELTVRDYPKDTEENLLSFHYIFLIIQLDKGVVLVMDSKRKEHGQWANLGAMLQRAWKRFIKTDRGEWKPELTFKDYPDAPKKLGPSGYGGIQGTAKDINSNSVPKTLKSVSIWSKGGNTGRINAISFTYYDKDNIEVNEGPWGTTDGTPNVISIGHDEYLTKLCVTTANNCVTSLTFNTSKPAVHGPMGKEPTTGDKAFTIDVDPDSIVAFFGRADHYLRAIGAYSAPQA</sequence>
<dbReference type="InterPro" id="IPR001229">
    <property type="entry name" value="Jacalin-like_lectin_dom"/>
</dbReference>
<reference evidence="4" key="1">
    <citation type="submission" date="2023-07" db="EMBL/GenBank/DDBJ databases">
        <title>A chromosome-level genome assembly of Lolium multiflorum.</title>
        <authorList>
            <person name="Chen Y."/>
            <person name="Copetti D."/>
            <person name="Kolliker R."/>
            <person name="Studer B."/>
        </authorList>
    </citation>
    <scope>NUCLEOTIDE SEQUENCE</scope>
    <source>
        <strain evidence="4">02402/16</strain>
        <tissue evidence="4">Leaf</tissue>
    </source>
</reference>
<evidence type="ECO:0000256" key="2">
    <source>
        <dbReference type="SAM" id="MobiDB-lite"/>
    </source>
</evidence>
<comment type="caution">
    <text evidence="4">The sequence shown here is derived from an EMBL/GenBank/DDBJ whole genome shotgun (WGS) entry which is preliminary data.</text>
</comment>
<gene>
    <name evidence="4" type="ORF">QYE76_036929</name>
</gene>
<dbReference type="InterPro" id="IPR036404">
    <property type="entry name" value="Jacalin-like_lectin_dom_sf"/>
</dbReference>
<dbReference type="CDD" id="cd09612">
    <property type="entry name" value="Jacalin"/>
    <property type="match status" value="1"/>
</dbReference>
<proteinExistence type="predicted"/>
<dbReference type="SUPFAM" id="SSF54001">
    <property type="entry name" value="Cysteine proteinases"/>
    <property type="match status" value="1"/>
</dbReference>
<dbReference type="Pfam" id="PF01419">
    <property type="entry name" value="Jacalin"/>
    <property type="match status" value="1"/>
</dbReference>
<dbReference type="EMBL" id="JAUUTY010000007">
    <property type="protein sequence ID" value="KAK1613256.1"/>
    <property type="molecule type" value="Genomic_DNA"/>
</dbReference>
<dbReference type="Proteomes" id="UP001231189">
    <property type="component" value="Unassembled WGS sequence"/>
</dbReference>
<dbReference type="Gene3D" id="2.100.10.30">
    <property type="entry name" value="Jacalin-like lectin domain"/>
    <property type="match status" value="1"/>
</dbReference>
<evidence type="ECO:0000259" key="3">
    <source>
        <dbReference type="PROSITE" id="PS51752"/>
    </source>
</evidence>
<evidence type="ECO:0000256" key="1">
    <source>
        <dbReference type="ARBA" id="ARBA00022734"/>
    </source>
</evidence>
<dbReference type="InterPro" id="IPR038765">
    <property type="entry name" value="Papain-like_cys_pep_sf"/>
</dbReference>
<feature type="region of interest" description="Disordered" evidence="2">
    <location>
        <begin position="49"/>
        <end position="83"/>
    </location>
</feature>
<feature type="region of interest" description="Disordered" evidence="2">
    <location>
        <begin position="1"/>
        <end position="26"/>
    </location>
</feature>
<dbReference type="AlphaFoldDB" id="A0AAD8R3E1"/>
<dbReference type="SUPFAM" id="SSF51101">
    <property type="entry name" value="Mannose-binding lectins"/>
    <property type="match status" value="1"/>
</dbReference>
<name>A0AAD8R3E1_LOLMU</name>
<organism evidence="4 5">
    <name type="scientific">Lolium multiflorum</name>
    <name type="common">Italian ryegrass</name>
    <name type="synonym">Lolium perenne subsp. multiflorum</name>
    <dbReference type="NCBI Taxonomy" id="4521"/>
    <lineage>
        <taxon>Eukaryota</taxon>
        <taxon>Viridiplantae</taxon>
        <taxon>Streptophyta</taxon>
        <taxon>Embryophyta</taxon>
        <taxon>Tracheophyta</taxon>
        <taxon>Spermatophyta</taxon>
        <taxon>Magnoliopsida</taxon>
        <taxon>Liliopsida</taxon>
        <taxon>Poales</taxon>
        <taxon>Poaceae</taxon>
        <taxon>BOP clade</taxon>
        <taxon>Pooideae</taxon>
        <taxon>Poodae</taxon>
        <taxon>Poeae</taxon>
        <taxon>Poeae Chloroplast Group 2 (Poeae type)</taxon>
        <taxon>Loliodinae</taxon>
        <taxon>Loliinae</taxon>
        <taxon>Lolium</taxon>
    </lineage>
</organism>
<accession>A0AAD8R3E1</accession>
<dbReference type="SMART" id="SM00915">
    <property type="entry name" value="Jacalin"/>
    <property type="match status" value="1"/>
</dbReference>